<evidence type="ECO:0000313" key="4">
    <source>
        <dbReference type="Proteomes" id="UP000825890"/>
    </source>
</evidence>
<reference evidence="3 4" key="1">
    <citation type="submission" date="2021-01" db="EMBL/GenBank/DDBJ databases">
        <title>Cercospora kikuchii MAFF 305040 whole genome shotgun sequence.</title>
        <authorList>
            <person name="Kashiwa T."/>
            <person name="Suzuki T."/>
        </authorList>
    </citation>
    <scope>NUCLEOTIDE SEQUENCE [LARGE SCALE GENOMIC DNA]</scope>
    <source>
        <strain evidence="3 4">MAFF 305040</strain>
    </source>
</reference>
<dbReference type="GeneID" id="68296887"/>
<dbReference type="InterPro" id="IPR056884">
    <property type="entry name" value="NPHP3-like_N"/>
</dbReference>
<dbReference type="InterPro" id="IPR027417">
    <property type="entry name" value="P-loop_NTPase"/>
</dbReference>
<keyword evidence="1" id="KW-0677">Repeat</keyword>
<dbReference type="SUPFAM" id="SSF53474">
    <property type="entry name" value="alpha/beta-Hydrolases"/>
    <property type="match status" value="1"/>
</dbReference>
<protein>
    <recommendedName>
        <fullName evidence="2">Nephrocystin 3-like N-terminal domain-containing protein</fullName>
    </recommendedName>
</protein>
<dbReference type="RefSeq" id="XP_044662731.1">
    <property type="nucleotide sequence ID" value="XM_044806796.1"/>
</dbReference>
<dbReference type="OrthoDB" id="443402at2759"/>
<dbReference type="SUPFAM" id="SSF52540">
    <property type="entry name" value="P-loop containing nucleoside triphosphate hydrolases"/>
    <property type="match status" value="1"/>
</dbReference>
<dbReference type="EMBL" id="BOLY01000008">
    <property type="protein sequence ID" value="GIZ48244.1"/>
    <property type="molecule type" value="Genomic_DNA"/>
</dbReference>
<organism evidence="3 4">
    <name type="scientific">Cercospora kikuchii</name>
    <dbReference type="NCBI Taxonomy" id="84275"/>
    <lineage>
        <taxon>Eukaryota</taxon>
        <taxon>Fungi</taxon>
        <taxon>Dikarya</taxon>
        <taxon>Ascomycota</taxon>
        <taxon>Pezizomycotina</taxon>
        <taxon>Dothideomycetes</taxon>
        <taxon>Dothideomycetidae</taxon>
        <taxon>Mycosphaerellales</taxon>
        <taxon>Mycosphaerellaceae</taxon>
        <taxon>Cercospora</taxon>
    </lineage>
</organism>
<dbReference type="AlphaFoldDB" id="A0A9P3CSR3"/>
<gene>
    <name evidence="3" type="ORF">CKM354_001131200</name>
</gene>
<name>A0A9P3CSR3_9PEZI</name>
<comment type="caution">
    <text evidence="3">The sequence shown here is derived from an EMBL/GenBank/DDBJ whole genome shotgun (WGS) entry which is preliminary data.</text>
</comment>
<proteinExistence type="predicted"/>
<dbReference type="Proteomes" id="UP000825890">
    <property type="component" value="Unassembled WGS sequence"/>
</dbReference>
<dbReference type="InterPro" id="IPR029058">
    <property type="entry name" value="AB_hydrolase_fold"/>
</dbReference>
<dbReference type="PANTHER" id="PTHR10039">
    <property type="entry name" value="AMELOGENIN"/>
    <property type="match status" value="1"/>
</dbReference>
<evidence type="ECO:0000259" key="2">
    <source>
        <dbReference type="Pfam" id="PF24883"/>
    </source>
</evidence>
<dbReference type="PANTHER" id="PTHR10039:SF5">
    <property type="entry name" value="NACHT DOMAIN-CONTAINING PROTEIN"/>
    <property type="match status" value="1"/>
</dbReference>
<dbReference type="Gene3D" id="3.40.50.1820">
    <property type="entry name" value="alpha/beta hydrolase"/>
    <property type="match status" value="1"/>
</dbReference>
<keyword evidence="4" id="KW-1185">Reference proteome</keyword>
<accession>A0A9P3CSR3</accession>
<sequence>MGRGDIDVKDLKLKQVYPSSKDALDDRKIDIVLIHGKAAHPYKTWTKQKPEEAIQTDSSSAHKKKYLDWTTEEDWLPSAIPGSRIFRFGYRGDWYGKDAIKTRTSDISTSLLDQIASTRRTCANRPLLFIAHSYGGLVLAKALADAWHDQTRWPDIYAATVGVVFLGTPFRGTTHLLHLAILPLIQSTDEFVFPDDIKASKADNDWLHDMFSDFCKSIRESVEDDGKAPSIACYFEREPTDLSFYLRNFQIAERETLASAHQYRDIVVSESSACLDNMSSTLDIRKFSRACDHLNLHRFTDLEDEEWKLFKQVLQEFSSVQPRLAKSYREKLIASLRYDNMGQRHASIPEPCEGTYSWIYTNPEDDSEDDSEDDKCEGHSFDTWLRNNEPTYWISGRAGSGKSVLLARIVDDEKTLEGLKSWSGQTYVQLLSFFFWKPGTGLENNVQGLLQSFLYQLCSSQPVVVTSEVVNELRLRNQQIPSWTVPRLTRVLQAILKATEPTRRYCIFIDGLDEFTGDQLDLLDFVLKLRHCGNVKCCVSSRPERPFEKALHSVPRLKLEDFNYHDISLYVQIAFGRADAASETRLINKICCRAEGVFLWAALVTRDVLRGLEAHDDFLVLVSRIEKLPLDLVELYRQMLEKVDQGHRASLAFYVQCLRAPSAIFSLFTSISILTADRLKNIPTSYKDFAAECEVTQILIRIHSGGLLEVSECDETQIKWATHLEKPESEWTMAADSGAEKPLKTRRVRAQSGHHVPLLRSEAQQVKWVHRSAYDFIFESNASNELDLPDLMEVSARLWRAALAYLWFAPSVYMPLHGRIPGFRRRRRLAIGTVHHCTSTVIRICQALGMAVLETTASQGRLHELSRVVAKFDIEEFGYMPLSDVYNHPFGELLYSISLVVGQPGTVMFWVLCANHSSSDLDFFARQMTPLTELQETSLAWFLLAHLTAWTEKIEPGDFDAASALQMWLYEIVTPMLYCIERLHQLGTPADVAKDTIITSRRKIFDAARFARRAMSAPGCDGDYVIGLKCRTPASGMICAAIGCVRRAWMQALFLHHHLFDEFKFCDIEVIDSHFRSCDTTFTFRYMSPHCPKLYLTPQLESQINEDVEQMSRPQAPQHILTIAQAVSRLDFKDISLSSLMKEHGYEEDAFWNITSIFAKRAAITTEYELRIMAEPARKRGKSLMEFWGAKSEALASYRAVRERCQYFINRAFDREIARETALGRFDSHPRTNAYDLDNDQL</sequence>
<feature type="domain" description="Nephrocystin 3-like N-terminal" evidence="2">
    <location>
        <begin position="378"/>
        <end position="542"/>
    </location>
</feature>
<dbReference type="Pfam" id="PF24883">
    <property type="entry name" value="NPHP3_N"/>
    <property type="match status" value="1"/>
</dbReference>
<evidence type="ECO:0000256" key="1">
    <source>
        <dbReference type="ARBA" id="ARBA00022737"/>
    </source>
</evidence>
<evidence type="ECO:0000313" key="3">
    <source>
        <dbReference type="EMBL" id="GIZ48244.1"/>
    </source>
</evidence>
<dbReference type="Gene3D" id="3.40.50.300">
    <property type="entry name" value="P-loop containing nucleotide triphosphate hydrolases"/>
    <property type="match status" value="1"/>
</dbReference>